<proteinExistence type="predicted"/>
<dbReference type="Pfam" id="PF00698">
    <property type="entry name" value="Acyl_transf_1"/>
    <property type="match status" value="1"/>
</dbReference>
<keyword evidence="1" id="KW-0596">Phosphopantetheine</keyword>
<dbReference type="GO" id="GO:0004312">
    <property type="term" value="F:fatty acid synthase activity"/>
    <property type="evidence" value="ECO:0007669"/>
    <property type="project" value="TreeGrafter"/>
</dbReference>
<dbReference type="InterPro" id="IPR014043">
    <property type="entry name" value="Acyl_transferase_dom"/>
</dbReference>
<gene>
    <name evidence="5" type="ORF">H0H28_04680</name>
</gene>
<keyword evidence="5" id="KW-0012">Acyltransferase</keyword>
<keyword evidence="2" id="KW-0597">Phosphoprotein</keyword>
<evidence type="ECO:0000256" key="3">
    <source>
        <dbReference type="ARBA" id="ARBA00023268"/>
    </source>
</evidence>
<feature type="non-terminal residue" evidence="5">
    <location>
        <position position="253"/>
    </location>
</feature>
<dbReference type="AlphaFoldDB" id="A0A838WUZ5"/>
<dbReference type="InterPro" id="IPR050091">
    <property type="entry name" value="PKS_NRPS_Biosynth_Enz"/>
</dbReference>
<evidence type="ECO:0000259" key="4">
    <source>
        <dbReference type="SMART" id="SM00827"/>
    </source>
</evidence>
<dbReference type="InterPro" id="IPR001227">
    <property type="entry name" value="Ac_transferase_dom_sf"/>
</dbReference>
<feature type="domain" description="Malonyl-CoA:ACP transacylase (MAT)" evidence="4">
    <location>
        <begin position="2"/>
        <end position="249"/>
    </location>
</feature>
<name>A0A838WUZ5_9CORY</name>
<reference evidence="5 6" key="1">
    <citation type="submission" date="2020-07" db="EMBL/GenBank/DDBJ databases">
        <authorList>
            <person name="Khare M."/>
        </authorList>
    </citation>
    <scope>NUCLEOTIDE SEQUENCE [LARGE SCALE GENOMIC DNA]</scope>
    <source>
        <strain evidence="5 6">P8776</strain>
    </source>
</reference>
<dbReference type="Proteomes" id="UP000580709">
    <property type="component" value="Unassembled WGS sequence"/>
</dbReference>
<evidence type="ECO:0000256" key="1">
    <source>
        <dbReference type="ARBA" id="ARBA00022450"/>
    </source>
</evidence>
<dbReference type="GO" id="GO:0006633">
    <property type="term" value="P:fatty acid biosynthetic process"/>
    <property type="evidence" value="ECO:0007669"/>
    <property type="project" value="TreeGrafter"/>
</dbReference>
<dbReference type="EMBL" id="JACEOR010000167">
    <property type="protein sequence ID" value="MBA4504633.1"/>
    <property type="molecule type" value="Genomic_DNA"/>
</dbReference>
<dbReference type="GO" id="GO:0005737">
    <property type="term" value="C:cytoplasm"/>
    <property type="evidence" value="ECO:0007669"/>
    <property type="project" value="TreeGrafter"/>
</dbReference>
<keyword evidence="5" id="KW-0808">Transferase</keyword>
<accession>A0A838WUZ5</accession>
<dbReference type="RefSeq" id="WP_181729615.1">
    <property type="nucleotide sequence ID" value="NZ_JACEOR010000167.1"/>
</dbReference>
<evidence type="ECO:0000313" key="6">
    <source>
        <dbReference type="Proteomes" id="UP000580709"/>
    </source>
</evidence>
<dbReference type="SUPFAM" id="SSF55048">
    <property type="entry name" value="Probable ACP-binding domain of malonyl-CoA ACP transacylase"/>
    <property type="match status" value="1"/>
</dbReference>
<dbReference type="InterPro" id="IPR016035">
    <property type="entry name" value="Acyl_Trfase/lysoPLipase"/>
</dbReference>
<dbReference type="Gene3D" id="3.40.366.10">
    <property type="entry name" value="Malonyl-Coenzyme A Acyl Carrier Protein, domain 2"/>
    <property type="match status" value="1"/>
</dbReference>
<dbReference type="InterPro" id="IPR016036">
    <property type="entry name" value="Malonyl_transacylase_ACP-bd"/>
</dbReference>
<sequence>FVYSGFGSQHRLMAKKLVEISPLFRRRLEQLDQVVTFESGWSLMDLITDDEKTYDTETGQVAITAIQVAQTDLLASFGITPAATMGMSMGEMAAAYGAGGLTGEEAVRIACHRARLMNEGVEQIAGTDAEGAMAVVELGREELAEFVRTHPEAEGVEPAVYAGPGMTTVGGPAKAVDVLVGALEAEEKFARKLQVKGAGHTSMLDPIMGELAGELAGLTGQPLRVPLYSSVDRGVVYAAGETVHNDEYFLRMT</sequence>
<comment type="caution">
    <text evidence="5">The sequence shown here is derived from an EMBL/GenBank/DDBJ whole genome shotgun (WGS) entry which is preliminary data.</text>
</comment>
<evidence type="ECO:0000256" key="2">
    <source>
        <dbReference type="ARBA" id="ARBA00022553"/>
    </source>
</evidence>
<feature type="non-terminal residue" evidence="5">
    <location>
        <position position="1"/>
    </location>
</feature>
<dbReference type="GO" id="GO:0005886">
    <property type="term" value="C:plasma membrane"/>
    <property type="evidence" value="ECO:0007669"/>
    <property type="project" value="TreeGrafter"/>
</dbReference>
<organism evidence="5 6">
    <name type="scientific">Corynebacterium sanguinis</name>
    <dbReference type="NCBI Taxonomy" id="2594913"/>
    <lineage>
        <taxon>Bacteria</taxon>
        <taxon>Bacillati</taxon>
        <taxon>Actinomycetota</taxon>
        <taxon>Actinomycetes</taxon>
        <taxon>Mycobacteriales</taxon>
        <taxon>Corynebacteriaceae</taxon>
        <taxon>Corynebacterium</taxon>
    </lineage>
</organism>
<dbReference type="PANTHER" id="PTHR43775">
    <property type="entry name" value="FATTY ACID SYNTHASE"/>
    <property type="match status" value="1"/>
</dbReference>
<dbReference type="GO" id="GO:0071770">
    <property type="term" value="P:DIM/DIP cell wall layer assembly"/>
    <property type="evidence" value="ECO:0007669"/>
    <property type="project" value="TreeGrafter"/>
</dbReference>
<protein>
    <submittedName>
        <fullName evidence="5">Acyltransferase domain-containing protein</fullName>
    </submittedName>
</protein>
<dbReference type="SUPFAM" id="SSF52151">
    <property type="entry name" value="FabD/lysophospholipase-like"/>
    <property type="match status" value="1"/>
</dbReference>
<dbReference type="PANTHER" id="PTHR43775:SF37">
    <property type="entry name" value="SI:DKEY-61P9.11"/>
    <property type="match status" value="1"/>
</dbReference>
<evidence type="ECO:0000313" key="5">
    <source>
        <dbReference type="EMBL" id="MBA4504633.1"/>
    </source>
</evidence>
<dbReference type="SMART" id="SM00827">
    <property type="entry name" value="PKS_AT"/>
    <property type="match status" value="1"/>
</dbReference>
<keyword evidence="6" id="KW-1185">Reference proteome</keyword>
<keyword evidence="3" id="KW-0511">Multifunctional enzyme</keyword>